<keyword evidence="5" id="KW-0963">Cytoplasm</keyword>
<dbReference type="GO" id="GO:0000049">
    <property type="term" value="F:tRNA binding"/>
    <property type="evidence" value="ECO:0007669"/>
    <property type="project" value="UniProtKB-KW"/>
</dbReference>
<dbReference type="SUPFAM" id="SSF69500">
    <property type="entry name" value="DTD-like"/>
    <property type="match status" value="1"/>
</dbReference>
<dbReference type="InterPro" id="IPR023509">
    <property type="entry name" value="DTD-like_sf"/>
</dbReference>
<dbReference type="EMBL" id="CAJOBC010000989">
    <property type="protein sequence ID" value="CAF3645533.1"/>
    <property type="molecule type" value="Genomic_DNA"/>
</dbReference>
<dbReference type="EMBL" id="CAJNOK010006379">
    <property type="protein sequence ID" value="CAF1001964.1"/>
    <property type="molecule type" value="Genomic_DNA"/>
</dbReference>
<comment type="catalytic activity">
    <reaction evidence="3">
        <text>glycyl-tRNA(Ala) + H2O = tRNA(Ala) + glycine + H(+)</text>
        <dbReference type="Rhea" id="RHEA:53744"/>
        <dbReference type="Rhea" id="RHEA-COMP:9657"/>
        <dbReference type="Rhea" id="RHEA-COMP:13640"/>
        <dbReference type="ChEBI" id="CHEBI:15377"/>
        <dbReference type="ChEBI" id="CHEBI:15378"/>
        <dbReference type="ChEBI" id="CHEBI:57305"/>
        <dbReference type="ChEBI" id="CHEBI:78442"/>
        <dbReference type="ChEBI" id="CHEBI:78522"/>
        <dbReference type="EC" id="3.1.1.96"/>
    </reaction>
</comment>
<dbReference type="PANTHER" id="PTHR10472">
    <property type="entry name" value="D-TYROSYL-TRNA TYR DEACYLASE"/>
    <property type="match status" value="1"/>
</dbReference>
<evidence type="ECO:0000256" key="4">
    <source>
        <dbReference type="ARBA" id="ARBA00048018"/>
    </source>
</evidence>
<evidence type="ECO:0000256" key="3">
    <source>
        <dbReference type="ARBA" id="ARBA00047676"/>
    </source>
</evidence>
<sequence length="190" mass="21248">METPADIHFSTLMSVEVSVSACFDIMRAVIQRVLSASVQVGDDVVSLINRGLCVLIGIGLDDTEQDIEYISRKILNIRLWSNADEASDQRWSKSVQDLNLSILCISQFTLHATLKGNKPDFHYSMPAEKSRLFYNQLLEKLKHDYAQDKIFDGIFGAKMLVNIANDGPVTIVIDSKIKKHNATSSEDVTE</sequence>
<name>A0A813WIC0_9BILA</name>
<comment type="similarity">
    <text evidence="1 5">Belongs to the DTD family.</text>
</comment>
<evidence type="ECO:0000313" key="7">
    <source>
        <dbReference type="EMBL" id="CAF1001964.1"/>
    </source>
</evidence>
<evidence type="ECO:0000256" key="2">
    <source>
        <dbReference type="ARBA" id="ARBA00013056"/>
    </source>
</evidence>
<keyword evidence="5" id="KW-0694">RNA-binding</keyword>
<organism evidence="6 10">
    <name type="scientific">Didymodactylos carnosus</name>
    <dbReference type="NCBI Taxonomy" id="1234261"/>
    <lineage>
        <taxon>Eukaryota</taxon>
        <taxon>Metazoa</taxon>
        <taxon>Spiralia</taxon>
        <taxon>Gnathifera</taxon>
        <taxon>Rotifera</taxon>
        <taxon>Eurotatoria</taxon>
        <taxon>Bdelloidea</taxon>
        <taxon>Philodinida</taxon>
        <taxon>Philodinidae</taxon>
        <taxon>Didymodactylos</taxon>
    </lineage>
</organism>
<gene>
    <name evidence="6" type="ORF">GPM918_LOCUS6426</name>
    <name evidence="7" type="ORF">OVA965_LOCUS14604</name>
    <name evidence="8" type="ORF">SRO942_LOCUS6426</name>
    <name evidence="9" type="ORF">TMI583_LOCUS14610</name>
</gene>
<dbReference type="GO" id="GO:0005737">
    <property type="term" value="C:cytoplasm"/>
    <property type="evidence" value="ECO:0007669"/>
    <property type="project" value="UniProtKB-SubCell"/>
</dbReference>
<evidence type="ECO:0000256" key="1">
    <source>
        <dbReference type="ARBA" id="ARBA00009673"/>
    </source>
</evidence>
<dbReference type="EMBL" id="CAJNOQ010000989">
    <property type="protein sequence ID" value="CAF0857861.1"/>
    <property type="molecule type" value="Genomic_DNA"/>
</dbReference>
<dbReference type="NCBIfam" id="TIGR00256">
    <property type="entry name" value="D-aminoacyl-tRNA deacylase"/>
    <property type="match status" value="1"/>
</dbReference>
<dbReference type="Proteomes" id="UP000677228">
    <property type="component" value="Unassembled WGS sequence"/>
</dbReference>
<dbReference type="AlphaFoldDB" id="A0A813WIC0"/>
<accession>A0A813WIC0</accession>
<dbReference type="Proteomes" id="UP000681722">
    <property type="component" value="Unassembled WGS sequence"/>
</dbReference>
<dbReference type="Gene3D" id="3.50.80.10">
    <property type="entry name" value="D-tyrosyl-tRNA(Tyr) deacylase"/>
    <property type="match status" value="1"/>
</dbReference>
<dbReference type="GO" id="GO:0051500">
    <property type="term" value="F:D-tyrosyl-tRNA(Tyr) deacylase activity"/>
    <property type="evidence" value="ECO:0007669"/>
    <property type="project" value="TreeGrafter"/>
</dbReference>
<reference evidence="6" key="1">
    <citation type="submission" date="2021-02" db="EMBL/GenBank/DDBJ databases">
        <authorList>
            <person name="Nowell W R."/>
        </authorList>
    </citation>
    <scope>NUCLEOTIDE SEQUENCE</scope>
</reference>
<evidence type="ECO:0000313" key="6">
    <source>
        <dbReference type="EMBL" id="CAF0857861.1"/>
    </source>
</evidence>
<dbReference type="Pfam" id="PF02580">
    <property type="entry name" value="Tyr_Deacylase"/>
    <property type="match status" value="1"/>
</dbReference>
<keyword evidence="5" id="KW-0820">tRNA-binding</keyword>
<comment type="subcellular location">
    <subcellularLocation>
        <location evidence="5">Cytoplasm</location>
    </subcellularLocation>
</comment>
<dbReference type="OrthoDB" id="275783at2759"/>
<evidence type="ECO:0000313" key="9">
    <source>
        <dbReference type="EMBL" id="CAF3771370.1"/>
    </source>
</evidence>
<dbReference type="Proteomes" id="UP000682733">
    <property type="component" value="Unassembled WGS sequence"/>
</dbReference>
<evidence type="ECO:0000256" key="5">
    <source>
        <dbReference type="RuleBase" id="RU003470"/>
    </source>
</evidence>
<dbReference type="FunFam" id="3.50.80.10:FF:000001">
    <property type="entry name" value="D-aminoacyl-tRNA deacylase"/>
    <property type="match status" value="1"/>
</dbReference>
<evidence type="ECO:0000313" key="10">
    <source>
        <dbReference type="Proteomes" id="UP000663829"/>
    </source>
</evidence>
<proteinExistence type="inferred from homology"/>
<dbReference type="EMBL" id="CAJOBA010006388">
    <property type="protein sequence ID" value="CAF3771370.1"/>
    <property type="molecule type" value="Genomic_DNA"/>
</dbReference>
<dbReference type="Proteomes" id="UP000663829">
    <property type="component" value="Unassembled WGS sequence"/>
</dbReference>
<dbReference type="PANTHER" id="PTHR10472:SF5">
    <property type="entry name" value="D-AMINOACYL-TRNA DEACYLASE 1"/>
    <property type="match status" value="1"/>
</dbReference>
<comment type="catalytic activity">
    <reaction evidence="4">
        <text>a D-aminoacyl-tRNA + H2O = a tRNA + a D-alpha-amino acid + H(+)</text>
        <dbReference type="Rhea" id="RHEA:13953"/>
        <dbReference type="Rhea" id="RHEA-COMP:10123"/>
        <dbReference type="Rhea" id="RHEA-COMP:10124"/>
        <dbReference type="ChEBI" id="CHEBI:15377"/>
        <dbReference type="ChEBI" id="CHEBI:15378"/>
        <dbReference type="ChEBI" id="CHEBI:59871"/>
        <dbReference type="ChEBI" id="CHEBI:78442"/>
        <dbReference type="ChEBI" id="CHEBI:79333"/>
        <dbReference type="EC" id="3.1.1.96"/>
    </reaction>
</comment>
<comment type="caution">
    <text evidence="6">The sequence shown here is derived from an EMBL/GenBank/DDBJ whole genome shotgun (WGS) entry which is preliminary data.</text>
</comment>
<protein>
    <recommendedName>
        <fullName evidence="2 5">D-aminoacyl-tRNA deacylase</fullName>
        <ecNumber evidence="2 5">3.1.1.96</ecNumber>
    </recommendedName>
</protein>
<keyword evidence="5" id="KW-0378">Hydrolase</keyword>
<dbReference type="EC" id="3.1.1.96" evidence="2 5"/>
<keyword evidence="10" id="KW-1185">Reference proteome</keyword>
<dbReference type="InterPro" id="IPR003732">
    <property type="entry name" value="Daa-tRNA_deacyls_DTD"/>
</dbReference>
<evidence type="ECO:0000313" key="8">
    <source>
        <dbReference type="EMBL" id="CAF3645533.1"/>
    </source>
</evidence>